<evidence type="ECO:0000256" key="2">
    <source>
        <dbReference type="ARBA" id="ARBA00022801"/>
    </source>
</evidence>
<protein>
    <recommendedName>
        <fullName evidence="5 6">Formimidoylglutamase</fullName>
        <ecNumber evidence="5 6">3.5.3.8</ecNumber>
    </recommendedName>
    <alternativeName>
        <fullName evidence="5">Formiminoglutamase</fullName>
    </alternativeName>
    <alternativeName>
        <fullName evidence="5">Formiminoglutamate hydrolase</fullName>
    </alternativeName>
</protein>
<comment type="caution">
    <text evidence="10">The sequence shown here is derived from an EMBL/GenBank/DDBJ whole genome shotgun (WGS) entry which is preliminary data.</text>
</comment>
<organism evidence="10 11">
    <name type="scientific">Umboniibacter marinipuniceus</name>
    <dbReference type="NCBI Taxonomy" id="569599"/>
    <lineage>
        <taxon>Bacteria</taxon>
        <taxon>Pseudomonadati</taxon>
        <taxon>Pseudomonadota</taxon>
        <taxon>Gammaproteobacteria</taxon>
        <taxon>Cellvibrionales</taxon>
        <taxon>Cellvibrionaceae</taxon>
        <taxon>Umboniibacter</taxon>
    </lineage>
</organism>
<proteinExistence type="inferred from homology"/>
<dbReference type="GO" id="GO:0019556">
    <property type="term" value="P:L-histidine catabolic process to glutamate and formamide"/>
    <property type="evidence" value="ECO:0007669"/>
    <property type="project" value="UniProtKB-UniRule"/>
</dbReference>
<comment type="similarity">
    <text evidence="5 8 9">Belongs to the arginase family.</text>
</comment>
<evidence type="ECO:0000313" key="11">
    <source>
        <dbReference type="Proteomes" id="UP000267187"/>
    </source>
</evidence>
<feature type="binding site" evidence="5 7">
    <location>
        <position position="118"/>
    </location>
    <ligand>
        <name>Mn(2+)</name>
        <dbReference type="ChEBI" id="CHEBI:29035"/>
        <label>1</label>
    </ligand>
</feature>
<evidence type="ECO:0000256" key="4">
    <source>
        <dbReference type="ARBA" id="ARBA00023211"/>
    </source>
</evidence>
<dbReference type="PRINTS" id="PR00116">
    <property type="entry name" value="ARGINASE"/>
</dbReference>
<dbReference type="Proteomes" id="UP000267187">
    <property type="component" value="Unassembled WGS sequence"/>
</dbReference>
<evidence type="ECO:0000256" key="6">
    <source>
        <dbReference type="NCBIfam" id="TIGR01227"/>
    </source>
</evidence>
<comment type="pathway">
    <text evidence="5">Amino-acid degradation; L-histidine degradation into L-glutamate; L-glutamate from N-formimidoyl-L-glutamate (hydrolase route): step 1/1.</text>
</comment>
<dbReference type="PANTHER" id="PTHR11358:SF35">
    <property type="entry name" value="FORMIMIDOYLGLUTAMASE"/>
    <property type="match status" value="1"/>
</dbReference>
<dbReference type="UniPathway" id="UPA00379">
    <property type="reaction ID" value="UER00552"/>
</dbReference>
<feature type="binding site" evidence="5 7">
    <location>
        <position position="148"/>
    </location>
    <ligand>
        <name>Mn(2+)</name>
        <dbReference type="ChEBI" id="CHEBI:29035"/>
        <label>1</label>
    </ligand>
</feature>
<keyword evidence="1 5" id="KW-0479">Metal-binding</keyword>
<accession>A0A3M0A6F7</accession>
<evidence type="ECO:0000256" key="5">
    <source>
        <dbReference type="HAMAP-Rule" id="MF_00737"/>
    </source>
</evidence>
<reference evidence="10 11" key="1">
    <citation type="submission" date="2018-10" db="EMBL/GenBank/DDBJ databases">
        <title>Genomic Encyclopedia of Type Strains, Phase IV (KMG-IV): sequencing the most valuable type-strain genomes for metagenomic binning, comparative biology and taxonomic classification.</title>
        <authorList>
            <person name="Goeker M."/>
        </authorList>
    </citation>
    <scope>NUCLEOTIDE SEQUENCE [LARGE SCALE GENOMIC DNA]</scope>
    <source>
        <strain evidence="10 11">DSM 25080</strain>
    </source>
</reference>
<dbReference type="PROSITE" id="PS51409">
    <property type="entry name" value="ARGINASE_2"/>
    <property type="match status" value="1"/>
</dbReference>
<dbReference type="AlphaFoldDB" id="A0A3M0A6F7"/>
<feature type="binding site" evidence="5">
    <location>
        <position position="144"/>
    </location>
    <ligand>
        <name>Mn(2+)</name>
        <dbReference type="ChEBI" id="CHEBI:29035"/>
        <label>2</label>
    </ligand>
</feature>
<dbReference type="Gene3D" id="3.40.800.10">
    <property type="entry name" value="Ureohydrolase domain"/>
    <property type="match status" value="1"/>
</dbReference>
<name>A0A3M0A6F7_9GAMM</name>
<dbReference type="InterPro" id="IPR023696">
    <property type="entry name" value="Ureohydrolase_dom_sf"/>
</dbReference>
<sequence>MSFEWKGRIDNEDGPSAERWHQRVQASHKAESPTLALLGFQTDEGVARNKGRVGAKNGPNALRAAAANLPINQALNLRDDGDIEVEGTDLESAQVKVAEWVTNKLTRNEFPIVMGGGHEIAYASYLGWRRWAKQQRSLGIINLDAHLDLRKPNPTGSSGTPFYQIAQSIQQDGGQFKYWVLGVSEVANTAALFQRAEDLNVQLTYDNQLNLGEPPELASQLVDFCNAVDDIYLTIDLDVLQAAFMPAVSAPAAGGLSLAMVERIISTVMRSGKVRLADLAELNPEYDIDSIGSKTAARVLYRISRYL</sequence>
<dbReference type="HAMAP" id="MF_00737">
    <property type="entry name" value="Formimidoylglutam"/>
    <property type="match status" value="1"/>
</dbReference>
<dbReference type="NCBIfam" id="TIGR01227">
    <property type="entry name" value="hutG"/>
    <property type="match status" value="1"/>
</dbReference>
<evidence type="ECO:0000256" key="1">
    <source>
        <dbReference type="ARBA" id="ARBA00022723"/>
    </source>
</evidence>
<feature type="binding site" evidence="5">
    <location>
        <position position="146"/>
    </location>
    <ligand>
        <name>Mn(2+)</name>
        <dbReference type="ChEBI" id="CHEBI:29035"/>
        <label>2</label>
    </ligand>
</feature>
<dbReference type="GO" id="GO:0008783">
    <property type="term" value="F:agmatinase activity"/>
    <property type="evidence" value="ECO:0007669"/>
    <property type="project" value="TreeGrafter"/>
</dbReference>
<comment type="cofactor">
    <cofactor evidence="5 7">
        <name>Mn(2+)</name>
        <dbReference type="ChEBI" id="CHEBI:29035"/>
    </cofactor>
    <text evidence="5 7">Binds 2 manganese ions per subunit.</text>
</comment>
<feature type="binding site" evidence="7">
    <location>
        <position position="238"/>
    </location>
    <ligand>
        <name>Mn(2+)</name>
        <dbReference type="ChEBI" id="CHEBI:29035"/>
        <label>1</label>
    </ligand>
</feature>
<dbReference type="CDD" id="cd09988">
    <property type="entry name" value="Formimidoylglutamase"/>
    <property type="match status" value="1"/>
</dbReference>
<dbReference type="InterPro" id="IPR005923">
    <property type="entry name" value="HutG"/>
</dbReference>
<dbReference type="EMBL" id="REFJ01000003">
    <property type="protein sequence ID" value="RMA79984.1"/>
    <property type="molecule type" value="Genomic_DNA"/>
</dbReference>
<dbReference type="InterPro" id="IPR020855">
    <property type="entry name" value="Ureohydrolase_Mn_BS"/>
</dbReference>
<feature type="binding site" evidence="5 7">
    <location>
        <position position="144"/>
    </location>
    <ligand>
        <name>Mn(2+)</name>
        <dbReference type="ChEBI" id="CHEBI:29035"/>
        <label>1</label>
    </ligand>
</feature>
<comment type="function">
    <text evidence="5">Catalyzes the conversion of N-formimidoyl-L-glutamate to L-glutamate and formamide.</text>
</comment>
<keyword evidence="4 5" id="KW-0464">Manganese</keyword>
<dbReference type="InterPro" id="IPR006035">
    <property type="entry name" value="Ureohydrolase"/>
</dbReference>
<dbReference type="SUPFAM" id="SSF52768">
    <property type="entry name" value="Arginase/deacetylase"/>
    <property type="match status" value="1"/>
</dbReference>
<dbReference type="GO" id="GO:0033389">
    <property type="term" value="P:putrescine biosynthetic process from arginine, via agmatine"/>
    <property type="evidence" value="ECO:0007669"/>
    <property type="project" value="TreeGrafter"/>
</dbReference>
<dbReference type="PANTHER" id="PTHR11358">
    <property type="entry name" value="ARGINASE/AGMATINASE"/>
    <property type="match status" value="1"/>
</dbReference>
<dbReference type="PROSITE" id="PS01053">
    <property type="entry name" value="ARGINASE_1"/>
    <property type="match status" value="1"/>
</dbReference>
<evidence type="ECO:0000256" key="9">
    <source>
        <dbReference type="RuleBase" id="RU003684"/>
    </source>
</evidence>
<comment type="catalytic activity">
    <reaction evidence="5">
        <text>N-formimidoyl-L-glutamate + H2O = formamide + L-glutamate</text>
        <dbReference type="Rhea" id="RHEA:22492"/>
        <dbReference type="ChEBI" id="CHEBI:15377"/>
        <dbReference type="ChEBI" id="CHEBI:16397"/>
        <dbReference type="ChEBI" id="CHEBI:29985"/>
        <dbReference type="ChEBI" id="CHEBI:58928"/>
        <dbReference type="EC" id="3.5.3.8"/>
    </reaction>
</comment>
<feature type="binding site" evidence="5">
    <location>
        <position position="238"/>
    </location>
    <ligand>
        <name>Mn(2+)</name>
        <dbReference type="ChEBI" id="CHEBI:29035"/>
        <label>2</label>
    </ligand>
</feature>
<dbReference type="RefSeq" id="WP_121876676.1">
    <property type="nucleotide sequence ID" value="NZ_REFJ01000003.1"/>
</dbReference>
<dbReference type="GO" id="GO:0019557">
    <property type="term" value="P:L-histidine catabolic process to glutamate and formate"/>
    <property type="evidence" value="ECO:0007669"/>
    <property type="project" value="UniProtKB-UniPathway"/>
</dbReference>
<evidence type="ECO:0000313" key="10">
    <source>
        <dbReference type="EMBL" id="RMA79984.1"/>
    </source>
</evidence>
<dbReference type="OrthoDB" id="9789727at2"/>
<dbReference type="Pfam" id="PF00491">
    <property type="entry name" value="Arginase"/>
    <property type="match status" value="1"/>
</dbReference>
<dbReference type="PIRSF" id="PIRSF036979">
    <property type="entry name" value="Arginase"/>
    <property type="match status" value="1"/>
</dbReference>
<dbReference type="GO" id="GO:0030145">
    <property type="term" value="F:manganese ion binding"/>
    <property type="evidence" value="ECO:0007669"/>
    <property type="project" value="UniProtKB-UniRule"/>
</dbReference>
<feature type="binding site" evidence="5">
    <location>
        <position position="236"/>
    </location>
    <ligand>
        <name>Mn(2+)</name>
        <dbReference type="ChEBI" id="CHEBI:29035"/>
        <label>2</label>
    </ligand>
</feature>
<keyword evidence="11" id="KW-1185">Reference proteome</keyword>
<evidence type="ECO:0000256" key="8">
    <source>
        <dbReference type="PROSITE-ProRule" id="PRU00742"/>
    </source>
</evidence>
<keyword evidence="3 5" id="KW-0369">Histidine metabolism</keyword>
<keyword evidence="2 5" id="KW-0378">Hydrolase</keyword>
<feature type="binding site" evidence="5 7">
    <location>
        <position position="236"/>
    </location>
    <ligand>
        <name>Mn(2+)</name>
        <dbReference type="ChEBI" id="CHEBI:29035"/>
        <label>1</label>
    </ligand>
</feature>
<evidence type="ECO:0000256" key="3">
    <source>
        <dbReference type="ARBA" id="ARBA00022808"/>
    </source>
</evidence>
<evidence type="ECO:0000256" key="7">
    <source>
        <dbReference type="PIRSR" id="PIRSR036979-1"/>
    </source>
</evidence>
<feature type="binding site" evidence="7">
    <location>
        <position position="146"/>
    </location>
    <ligand>
        <name>Mn(2+)</name>
        <dbReference type="ChEBI" id="CHEBI:29035"/>
        <label>1</label>
    </ligand>
</feature>
<dbReference type="GO" id="GO:0050415">
    <property type="term" value="F:formimidoylglutamase activity"/>
    <property type="evidence" value="ECO:0007669"/>
    <property type="project" value="UniProtKB-UniRule"/>
</dbReference>
<dbReference type="EC" id="3.5.3.8" evidence="5 6"/>
<gene>
    <name evidence="5" type="primary">hutG</name>
    <name evidence="10" type="ORF">DFR27_1340</name>
</gene>